<proteinExistence type="predicted"/>
<organism evidence="1 2">
    <name type="scientific">Colletotrichum truncatum</name>
    <name type="common">Anthracnose fungus</name>
    <name type="synonym">Colletotrichum capsici</name>
    <dbReference type="NCBI Taxonomy" id="5467"/>
    <lineage>
        <taxon>Eukaryota</taxon>
        <taxon>Fungi</taxon>
        <taxon>Dikarya</taxon>
        <taxon>Ascomycota</taxon>
        <taxon>Pezizomycotina</taxon>
        <taxon>Sordariomycetes</taxon>
        <taxon>Hypocreomycetidae</taxon>
        <taxon>Glomerellales</taxon>
        <taxon>Glomerellaceae</taxon>
        <taxon>Colletotrichum</taxon>
        <taxon>Colletotrichum truncatum species complex</taxon>
    </lineage>
</organism>
<sequence length="755" mass="80374">MPRHLRSGLELPRRSFFVVFALISLVLLATVGFSKRGAPGGPVLNIRRDDTWKSHANAKTRAAPAGDKYLIGAGKADITGPVVEINFAGYADLAQVGTGLRQRIYSRAFIVGDVSKPNDRFVYLVLDTQGGDTAVRNGILEGVKALGSGYAMYNKNNIAVTGTHSHAGPGAWFNYLLPQVTSLGFDKQSYQAIVDGAVLSIKRAHESLTEGYLDVGTTEITDGAINRSLWAYLANPEAERARYSASTDTTLTLLRFQRASDGKNIGVLTWYPTHGTSILQNSTHVAGDNKGVAAYLLEKDLAGDSNTAPGFVAGFSQANVGDTSPNTLGAWCDDGSGRQCSLENSTCADGKSQSCHGRGPAFQKLDLGISSCYEIGKRQSTGAKRVLNALASSSTPITGTSVKSFHFFKDMSYFKFPLADGTIGQTCPAALGYSFAAGTTDGPGAFDFTQADSGAPDANPLWKVVSGLLRTPTAAQAACQQPKPILLDVGEISAPYAWSPNIVDIQLLRVGQFVIIVAPGEATTMSGRRWKSAVKDAAKSIVSNEPIVVLGGPSNTYAHYIATPEEYGVQRYEGASTLFGPNTLPAYINLTVSNIGYLSPSSTSSPPAGPLPPDNRQNSLSFITGVVQDGSPAGRSFGSVIVQPSASYSRGAVVNATFQAANPRNNLRLEGTYAAVEQLQSGTWKQVRNDEDWFLVYTWTRTNWLLGHSEVTISWETGGDGAPAGTYRIRYYGDSKPLIGSIKAFEGVTNSFTLV</sequence>
<gene>
    <name evidence="1" type="ORF">CTRU02_204621</name>
</gene>
<keyword evidence="2" id="KW-1185">Reference proteome</keyword>
<dbReference type="EMBL" id="VUJX02000002">
    <property type="protein sequence ID" value="KAL0941858.1"/>
    <property type="molecule type" value="Genomic_DNA"/>
</dbReference>
<evidence type="ECO:0000313" key="1">
    <source>
        <dbReference type="EMBL" id="KAL0941858.1"/>
    </source>
</evidence>
<accession>A0ACC3ZCL5</accession>
<reference evidence="1 2" key="1">
    <citation type="journal article" date="2020" name="Phytopathology">
        <title>Genome Sequence Resources of Colletotrichum truncatum, C. plurivorum, C. musicola, and C. sojae: Four Species Pathogenic to Soybean (Glycine max).</title>
        <authorList>
            <person name="Rogerio F."/>
            <person name="Boufleur T.R."/>
            <person name="Ciampi-Guillardi M."/>
            <person name="Sukno S.A."/>
            <person name="Thon M.R."/>
            <person name="Massola Junior N.S."/>
            <person name="Baroncelli R."/>
        </authorList>
    </citation>
    <scope>NUCLEOTIDE SEQUENCE [LARGE SCALE GENOMIC DNA]</scope>
    <source>
        <strain evidence="1 2">CMES1059</strain>
    </source>
</reference>
<dbReference type="Proteomes" id="UP000805649">
    <property type="component" value="Unassembled WGS sequence"/>
</dbReference>
<comment type="caution">
    <text evidence="1">The sequence shown here is derived from an EMBL/GenBank/DDBJ whole genome shotgun (WGS) entry which is preliminary data.</text>
</comment>
<protein>
    <submittedName>
        <fullName evidence="1">Neutral/alkaline non-lysosomal ceramidase</fullName>
    </submittedName>
</protein>
<evidence type="ECO:0000313" key="2">
    <source>
        <dbReference type="Proteomes" id="UP000805649"/>
    </source>
</evidence>
<name>A0ACC3ZCL5_COLTU</name>